<name>A0A0V0YCT9_9BILA</name>
<keyword evidence="2" id="KW-1185">Reference proteome</keyword>
<reference evidence="1 2" key="1">
    <citation type="submission" date="2015-01" db="EMBL/GenBank/DDBJ databases">
        <title>Evolution of Trichinella species and genotypes.</title>
        <authorList>
            <person name="Korhonen P.K."/>
            <person name="Edoardo P."/>
            <person name="Giuseppe L.R."/>
            <person name="Gasser R.B."/>
        </authorList>
    </citation>
    <scope>NUCLEOTIDE SEQUENCE [LARGE SCALE GENOMIC DNA]</scope>
    <source>
        <strain evidence="1">ISS2496</strain>
    </source>
</reference>
<organism evidence="1 2">
    <name type="scientific">Trichinella patagoniensis</name>
    <dbReference type="NCBI Taxonomy" id="990121"/>
    <lineage>
        <taxon>Eukaryota</taxon>
        <taxon>Metazoa</taxon>
        <taxon>Ecdysozoa</taxon>
        <taxon>Nematoda</taxon>
        <taxon>Enoplea</taxon>
        <taxon>Dorylaimia</taxon>
        <taxon>Trichinellida</taxon>
        <taxon>Trichinellidae</taxon>
        <taxon>Trichinella</taxon>
    </lineage>
</organism>
<sequence length="33" mass="3775">MHNLRGSSSISCNQIPQYHATPSWFWTIDDKPG</sequence>
<dbReference type="AlphaFoldDB" id="A0A0V0YCT9"/>
<protein>
    <submittedName>
        <fullName evidence="1">Uncharacterized protein</fullName>
    </submittedName>
</protein>
<evidence type="ECO:0000313" key="2">
    <source>
        <dbReference type="Proteomes" id="UP000054783"/>
    </source>
</evidence>
<proteinExistence type="predicted"/>
<gene>
    <name evidence="1" type="ORF">T12_14405</name>
</gene>
<accession>A0A0V0YCT9</accession>
<dbReference type="EMBL" id="JYDQ01004375">
    <property type="protein sequence ID" value="KRX98063.1"/>
    <property type="molecule type" value="Genomic_DNA"/>
</dbReference>
<evidence type="ECO:0000313" key="1">
    <source>
        <dbReference type="EMBL" id="KRX98063.1"/>
    </source>
</evidence>
<comment type="caution">
    <text evidence="1">The sequence shown here is derived from an EMBL/GenBank/DDBJ whole genome shotgun (WGS) entry which is preliminary data.</text>
</comment>
<dbReference type="Proteomes" id="UP000054783">
    <property type="component" value="Unassembled WGS sequence"/>
</dbReference>